<accession>A0A4S1CCY9</accession>
<dbReference type="GO" id="GO:0046872">
    <property type="term" value="F:metal ion binding"/>
    <property type="evidence" value="ECO:0007669"/>
    <property type="project" value="UniProtKB-KW"/>
</dbReference>
<keyword evidence="3" id="KW-0813">Transport</keyword>
<evidence type="ECO:0000313" key="9">
    <source>
        <dbReference type="EMBL" id="TGU71241.1"/>
    </source>
</evidence>
<evidence type="ECO:0000256" key="2">
    <source>
        <dbReference type="ARBA" id="ARBA00004196"/>
    </source>
</evidence>
<evidence type="ECO:0000256" key="1">
    <source>
        <dbReference type="ARBA" id="ARBA00001926"/>
    </source>
</evidence>
<organism evidence="9 10">
    <name type="scientific">Geomonas terrae</name>
    <dbReference type="NCBI Taxonomy" id="2562681"/>
    <lineage>
        <taxon>Bacteria</taxon>
        <taxon>Pseudomonadati</taxon>
        <taxon>Thermodesulfobacteriota</taxon>
        <taxon>Desulfuromonadia</taxon>
        <taxon>Geobacterales</taxon>
        <taxon>Geobacteraceae</taxon>
        <taxon>Geomonas</taxon>
    </lineage>
</organism>
<comment type="subcellular location">
    <subcellularLocation>
        <location evidence="2">Cell envelope</location>
    </subcellularLocation>
</comment>
<feature type="domain" description="Tetrahaem cytochrome" evidence="8">
    <location>
        <begin position="81"/>
        <end position="152"/>
    </location>
</feature>
<dbReference type="Pfam" id="PF14537">
    <property type="entry name" value="Cytochrom_c3_2"/>
    <property type="match status" value="1"/>
</dbReference>
<reference evidence="9 10" key="1">
    <citation type="submission" date="2019-04" db="EMBL/GenBank/DDBJ databases">
        <title>Geobacter oryzae sp. nov., ferric-reducing bacteria isolated from paddy soil.</title>
        <authorList>
            <person name="Xu Z."/>
            <person name="Masuda Y."/>
            <person name="Itoh H."/>
            <person name="Senoo K."/>
        </authorList>
    </citation>
    <scope>NUCLEOTIDE SEQUENCE [LARGE SCALE GENOMIC DNA]</scope>
    <source>
        <strain evidence="9 10">Red111</strain>
    </source>
</reference>
<keyword evidence="4" id="KW-0349">Heme</keyword>
<protein>
    <submittedName>
        <fullName evidence="9">Cytochrome C</fullName>
    </submittedName>
</protein>
<keyword evidence="10" id="KW-1185">Reference proteome</keyword>
<comment type="cofactor">
    <cofactor evidence="1">
        <name>heme c</name>
        <dbReference type="ChEBI" id="CHEBI:61717"/>
    </cofactor>
</comment>
<dbReference type="AlphaFoldDB" id="A0A4S1CCY9"/>
<keyword evidence="6" id="KW-0249">Electron transport</keyword>
<dbReference type="InterPro" id="IPR012286">
    <property type="entry name" value="Tetrahaem_cytochrome"/>
</dbReference>
<gene>
    <name evidence="9" type="ORF">E4633_12910</name>
</gene>
<dbReference type="RefSeq" id="WP_135870676.1">
    <property type="nucleotide sequence ID" value="NZ_SRSC01000003.1"/>
</dbReference>
<sequence>MKSHVWRPLVVVLVVIALVLVARKLLVPADFGVGARGYMYGWHRAGNEQQWKEVAVKYKTAQHCMQCHRDKYDEMKESPHRNINCENCHGPALNHPDDPHTLTIDRSRELCARCHTRLPYPGSNRGVMKGIDPKTHNVGLDCVTCHWPHDPRKEGHKI</sequence>
<name>A0A4S1CCY9_9BACT</name>
<dbReference type="Gene3D" id="1.10.287.3080">
    <property type="match status" value="1"/>
</dbReference>
<evidence type="ECO:0000256" key="4">
    <source>
        <dbReference type="ARBA" id="ARBA00022617"/>
    </source>
</evidence>
<evidence type="ECO:0000313" key="10">
    <source>
        <dbReference type="Proteomes" id="UP000306416"/>
    </source>
</evidence>
<comment type="caution">
    <text evidence="9">The sequence shown here is derived from an EMBL/GenBank/DDBJ whole genome shotgun (WGS) entry which is preliminary data.</text>
</comment>
<dbReference type="Proteomes" id="UP000306416">
    <property type="component" value="Unassembled WGS sequence"/>
</dbReference>
<dbReference type="InterPro" id="IPR036280">
    <property type="entry name" value="Multihaem_cyt_sf"/>
</dbReference>
<evidence type="ECO:0000256" key="7">
    <source>
        <dbReference type="ARBA" id="ARBA00023004"/>
    </source>
</evidence>
<keyword evidence="7" id="KW-0408">Iron</keyword>
<evidence type="ECO:0000256" key="5">
    <source>
        <dbReference type="ARBA" id="ARBA00022723"/>
    </source>
</evidence>
<dbReference type="SUPFAM" id="SSF48695">
    <property type="entry name" value="Multiheme cytochromes"/>
    <property type="match status" value="1"/>
</dbReference>
<dbReference type="EMBL" id="SRSC01000003">
    <property type="protein sequence ID" value="TGU71241.1"/>
    <property type="molecule type" value="Genomic_DNA"/>
</dbReference>
<keyword evidence="5" id="KW-0479">Metal-binding</keyword>
<proteinExistence type="predicted"/>
<evidence type="ECO:0000259" key="8">
    <source>
        <dbReference type="Pfam" id="PF14537"/>
    </source>
</evidence>
<evidence type="ECO:0000256" key="3">
    <source>
        <dbReference type="ARBA" id="ARBA00022448"/>
    </source>
</evidence>
<dbReference type="GO" id="GO:0030313">
    <property type="term" value="C:cell envelope"/>
    <property type="evidence" value="ECO:0007669"/>
    <property type="project" value="UniProtKB-SubCell"/>
</dbReference>
<evidence type="ECO:0000256" key="6">
    <source>
        <dbReference type="ARBA" id="ARBA00022982"/>
    </source>
</evidence>